<dbReference type="SUPFAM" id="SSF52540">
    <property type="entry name" value="P-loop containing nucleoside triphosphate hydrolases"/>
    <property type="match status" value="1"/>
</dbReference>
<evidence type="ECO:0000313" key="10">
    <source>
        <dbReference type="Proteomes" id="UP000042997"/>
    </source>
</evidence>
<keyword evidence="8" id="KW-0046">Antibiotic resistance</keyword>
<keyword evidence="7" id="KW-0472">Membrane</keyword>
<evidence type="ECO:0000256" key="6">
    <source>
        <dbReference type="ARBA" id="ARBA00022967"/>
    </source>
</evidence>
<proteinExistence type="predicted"/>
<keyword evidence="5 9" id="KW-0067">ATP-binding</keyword>
<dbReference type="AlphaFoldDB" id="A0A098BPU2"/>
<dbReference type="Proteomes" id="UP000042997">
    <property type="component" value="Unassembled WGS sequence"/>
</dbReference>
<comment type="subcellular location">
    <subcellularLocation>
        <location evidence="1">Cell membrane</location>
        <topology evidence="1">Peripheral membrane protein</topology>
    </subcellularLocation>
</comment>
<keyword evidence="9" id="KW-0378">Hydrolase</keyword>
<dbReference type="eggNOG" id="COG1131">
    <property type="taxonomic scope" value="Bacteria"/>
</dbReference>
<dbReference type="PANTHER" id="PTHR42711">
    <property type="entry name" value="ABC TRANSPORTER ATP-BINDING PROTEIN"/>
    <property type="match status" value="1"/>
</dbReference>
<evidence type="ECO:0000256" key="2">
    <source>
        <dbReference type="ARBA" id="ARBA00022448"/>
    </source>
</evidence>
<keyword evidence="6" id="KW-1278">Translocase</keyword>
<dbReference type="GO" id="GO:0055085">
    <property type="term" value="P:transmembrane transport"/>
    <property type="evidence" value="ECO:0007669"/>
    <property type="project" value="UniProtKB-ARBA"/>
</dbReference>
<gene>
    <name evidence="9" type="primary">nodI</name>
    <name evidence="9" type="ORF">RHRU231_550032</name>
</gene>
<keyword evidence="2" id="KW-0813">Transport</keyword>
<evidence type="ECO:0000256" key="8">
    <source>
        <dbReference type="ARBA" id="ARBA00023251"/>
    </source>
</evidence>
<dbReference type="RefSeq" id="WP_017680172.1">
    <property type="nucleotide sequence ID" value="NZ_CP024890.1"/>
</dbReference>
<dbReference type="InterPro" id="IPR027417">
    <property type="entry name" value="P-loop_NTPase"/>
</dbReference>
<dbReference type="InterPro" id="IPR003439">
    <property type="entry name" value="ABC_transporter-like_ATP-bd"/>
</dbReference>
<dbReference type="GO" id="GO:0046677">
    <property type="term" value="P:response to antibiotic"/>
    <property type="evidence" value="ECO:0007669"/>
    <property type="project" value="UniProtKB-KW"/>
</dbReference>
<keyword evidence="3" id="KW-1003">Cell membrane</keyword>
<evidence type="ECO:0000313" key="9">
    <source>
        <dbReference type="EMBL" id="CDZ89746.1"/>
    </source>
</evidence>
<dbReference type="OrthoDB" id="9804819at2"/>
<sequence>MDVVTVTDLHKHYGDVRAVDGVSFAVRAGEVFALLGPNGAGKTTLVEILEGHRRRTSGHVDVLGFDPETGGRDFRERIGIVLQEAGFEEHFTVRELVRHYRSLYPRRLGVDDVVELVGLTDKRDAKVETLSGGQRRRLDLALGLVGDPDLLFLDEPTTGFDPAARRRAWDLVESLRGLGKTVLLTTHYMDEAEHLADRVGIVVAGRMIAVGTPGEIGGEQGSAAVVSFRLPPGAAPSELPDLGGPLATDGAEWQLRTSTPTAALRRLTGWAQDRGLELPALTVARPSLEDVYLELVARHDLRREIARSAEVSS</sequence>
<keyword evidence="4" id="KW-0547">Nucleotide-binding</keyword>
<dbReference type="EC" id="3.6.3.-" evidence="9"/>
<organism evidence="9 10">
    <name type="scientific">Rhodococcus ruber</name>
    <dbReference type="NCBI Taxonomy" id="1830"/>
    <lineage>
        <taxon>Bacteria</taxon>
        <taxon>Bacillati</taxon>
        <taxon>Actinomycetota</taxon>
        <taxon>Actinomycetes</taxon>
        <taxon>Mycobacteriales</taxon>
        <taxon>Nocardiaceae</taxon>
        <taxon>Rhodococcus</taxon>
    </lineage>
</organism>
<dbReference type="Gene3D" id="3.40.50.300">
    <property type="entry name" value="P-loop containing nucleotide triphosphate hydrolases"/>
    <property type="match status" value="1"/>
</dbReference>
<evidence type="ECO:0000256" key="1">
    <source>
        <dbReference type="ARBA" id="ARBA00004202"/>
    </source>
</evidence>
<evidence type="ECO:0000256" key="7">
    <source>
        <dbReference type="ARBA" id="ARBA00023136"/>
    </source>
</evidence>
<evidence type="ECO:0000256" key="4">
    <source>
        <dbReference type="ARBA" id="ARBA00022741"/>
    </source>
</evidence>
<evidence type="ECO:0000256" key="3">
    <source>
        <dbReference type="ARBA" id="ARBA00022475"/>
    </source>
</evidence>
<dbReference type="GO" id="GO:0016887">
    <property type="term" value="F:ATP hydrolysis activity"/>
    <property type="evidence" value="ECO:0007669"/>
    <property type="project" value="InterPro"/>
</dbReference>
<dbReference type="GO" id="GO:0005886">
    <property type="term" value="C:plasma membrane"/>
    <property type="evidence" value="ECO:0007669"/>
    <property type="project" value="UniProtKB-SubCell"/>
</dbReference>
<accession>A0A098BPU2</accession>
<dbReference type="SMART" id="SM00382">
    <property type="entry name" value="AAA"/>
    <property type="match status" value="1"/>
</dbReference>
<dbReference type="CDD" id="cd03263">
    <property type="entry name" value="ABC_subfamily_A"/>
    <property type="match status" value="1"/>
</dbReference>
<dbReference type="FunFam" id="3.40.50.300:FF:000589">
    <property type="entry name" value="ABC transporter, ATP-binding subunit"/>
    <property type="match status" value="1"/>
</dbReference>
<dbReference type="Pfam" id="PF00005">
    <property type="entry name" value="ABC_tran"/>
    <property type="match status" value="1"/>
</dbReference>
<dbReference type="GO" id="GO:0005524">
    <property type="term" value="F:ATP binding"/>
    <property type="evidence" value="ECO:0007669"/>
    <property type="project" value="UniProtKB-KW"/>
</dbReference>
<dbReference type="PROSITE" id="PS00211">
    <property type="entry name" value="ABC_TRANSPORTER_1"/>
    <property type="match status" value="1"/>
</dbReference>
<reference evidence="9 10" key="1">
    <citation type="journal article" date="2014" name="Genome Announc.">
        <title>Draft Genome Sequence of Propane- and Butane-Oxidizing Actinobacterium Rhodococcus ruber IEGM 231.</title>
        <authorList>
            <person name="Ivshina I.B."/>
            <person name="Kuyukina M.S."/>
            <person name="Krivoruchko A.V."/>
            <person name="Barbe V."/>
            <person name="Fischer C."/>
        </authorList>
    </citation>
    <scope>NUCLEOTIDE SEQUENCE [LARGE SCALE GENOMIC DNA]</scope>
</reference>
<protein>
    <submittedName>
        <fullName evidence="9">Nod factor export ATP-binding protein I</fullName>
        <ecNumber evidence="9">3.6.3.-</ecNumber>
    </submittedName>
</protein>
<dbReference type="InterPro" id="IPR017871">
    <property type="entry name" value="ABC_transporter-like_CS"/>
</dbReference>
<dbReference type="InterPro" id="IPR003593">
    <property type="entry name" value="AAA+_ATPase"/>
</dbReference>
<dbReference type="InterPro" id="IPR050763">
    <property type="entry name" value="ABC_transporter_ATP-binding"/>
</dbReference>
<dbReference type="EMBL" id="CCSD01000067">
    <property type="protein sequence ID" value="CDZ89746.1"/>
    <property type="molecule type" value="Genomic_DNA"/>
</dbReference>
<evidence type="ECO:0000256" key="5">
    <source>
        <dbReference type="ARBA" id="ARBA00022840"/>
    </source>
</evidence>
<dbReference type="PROSITE" id="PS50893">
    <property type="entry name" value="ABC_TRANSPORTER_2"/>
    <property type="match status" value="1"/>
</dbReference>
<dbReference type="PANTHER" id="PTHR42711:SF17">
    <property type="entry name" value="ABC TRANSPORTER ATP-BINDING PROTEIN"/>
    <property type="match status" value="1"/>
</dbReference>
<name>A0A098BPU2_9NOCA</name>